<name>L7VVA5_9BACT</name>
<dbReference type="EMBL" id="JX649870">
    <property type="protein sequence ID" value="AGC71404.1"/>
    <property type="molecule type" value="Genomic_DNA"/>
</dbReference>
<dbReference type="InterPro" id="IPR036510">
    <property type="entry name" value="Ribosomal_bS20_sf"/>
</dbReference>
<keyword evidence="1" id="KW-0699">rRNA-binding</keyword>
<evidence type="ECO:0000256" key="6">
    <source>
        <dbReference type="ARBA" id="ARBA00035343"/>
    </source>
</evidence>
<dbReference type="Gene3D" id="1.20.58.110">
    <property type="entry name" value="Ribosomal protein S20"/>
    <property type="match status" value="1"/>
</dbReference>
<dbReference type="NCBIfam" id="TIGR00029">
    <property type="entry name" value="S20"/>
    <property type="match status" value="1"/>
</dbReference>
<dbReference type="Pfam" id="PF01649">
    <property type="entry name" value="Ribosomal_S20p"/>
    <property type="match status" value="1"/>
</dbReference>
<accession>L7VVA5</accession>
<keyword evidence="2" id="KW-0694">RNA-binding</keyword>
<evidence type="ECO:0000256" key="4">
    <source>
        <dbReference type="ARBA" id="ARBA00023274"/>
    </source>
</evidence>
<dbReference type="GO" id="GO:0005840">
    <property type="term" value="C:ribosome"/>
    <property type="evidence" value="ECO:0007669"/>
    <property type="project" value="UniProtKB-KW"/>
</dbReference>
<evidence type="ECO:0000313" key="7">
    <source>
        <dbReference type="EMBL" id="AGC71404.1"/>
    </source>
</evidence>
<proteinExistence type="predicted"/>
<evidence type="ECO:0000256" key="3">
    <source>
        <dbReference type="ARBA" id="ARBA00022980"/>
    </source>
</evidence>
<evidence type="ECO:0000256" key="5">
    <source>
        <dbReference type="ARBA" id="ARBA00035136"/>
    </source>
</evidence>
<dbReference type="InterPro" id="IPR002583">
    <property type="entry name" value="Ribosomal_bS20"/>
</dbReference>
<evidence type="ECO:0000256" key="2">
    <source>
        <dbReference type="ARBA" id="ARBA00022884"/>
    </source>
</evidence>
<organism evidence="7">
    <name type="scientific">uncultured bacterium A1Q1_fos_1815</name>
    <dbReference type="NCBI Taxonomy" id="1256553"/>
    <lineage>
        <taxon>Bacteria</taxon>
        <taxon>environmental samples</taxon>
    </lineage>
</organism>
<keyword evidence="4" id="KW-0687">Ribonucleoprotein</keyword>
<protein>
    <recommendedName>
        <fullName evidence="5">Small ribosomal subunit protein bS20</fullName>
    </recommendedName>
    <alternativeName>
        <fullName evidence="6">30S ribosomal protein S20</fullName>
    </alternativeName>
</protein>
<sequence>MVAAGKDTEAKDLLPALYKQLDQAAAKHIIHANKASRLKGRLVHLIKTGNKPAAA</sequence>
<dbReference type="AlphaFoldDB" id="L7VVA5"/>
<keyword evidence="3" id="KW-0689">Ribosomal protein</keyword>
<reference evidence="7" key="1">
    <citation type="submission" date="2012-09" db="EMBL/GenBank/DDBJ databases">
        <title>Metagenomic Characterization of a Microbial Community in Wastewater Detects High Levels of Antibiotic Resistance.</title>
        <authorList>
            <person name="Abrams M."/>
            <person name="Caldwell A."/>
            <person name="Vandaei E."/>
            <person name="Lee W."/>
            <person name="Perrott J."/>
            <person name="Khan S.Y."/>
            <person name="Ta J."/>
            <person name="Romero D."/>
            <person name="Nguyen V."/>
            <person name="Pourmand N."/>
            <person name="Ouverney C.C."/>
        </authorList>
    </citation>
    <scope>NUCLEOTIDE SEQUENCE</scope>
</reference>
<dbReference type="SUPFAM" id="SSF46992">
    <property type="entry name" value="Ribosomal protein S20"/>
    <property type="match status" value="1"/>
</dbReference>
<evidence type="ECO:0000256" key="1">
    <source>
        <dbReference type="ARBA" id="ARBA00022730"/>
    </source>
</evidence>
<dbReference type="GO" id="GO:1990904">
    <property type="term" value="C:ribonucleoprotein complex"/>
    <property type="evidence" value="ECO:0007669"/>
    <property type="project" value="UniProtKB-KW"/>
</dbReference>
<dbReference type="GO" id="GO:0003735">
    <property type="term" value="F:structural constituent of ribosome"/>
    <property type="evidence" value="ECO:0007669"/>
    <property type="project" value="InterPro"/>
</dbReference>
<dbReference type="GO" id="GO:0006412">
    <property type="term" value="P:translation"/>
    <property type="evidence" value="ECO:0007669"/>
    <property type="project" value="InterPro"/>
</dbReference>
<dbReference type="GO" id="GO:0019843">
    <property type="term" value="F:rRNA binding"/>
    <property type="evidence" value="ECO:0007669"/>
    <property type="project" value="UniProtKB-KW"/>
</dbReference>